<comment type="caution">
    <text evidence="3">The sequence shown here is derived from an EMBL/GenBank/DDBJ whole genome shotgun (WGS) entry which is preliminary data.</text>
</comment>
<gene>
    <name evidence="3" type="ORF">ACFY1D_09025</name>
</gene>
<protein>
    <submittedName>
        <fullName evidence="3">Alpha/beta hydrolase</fullName>
    </submittedName>
</protein>
<name>A0ABW6UDV4_9ACTN</name>
<dbReference type="Pfam" id="PF06259">
    <property type="entry name" value="Abhydrolase_8"/>
    <property type="match status" value="1"/>
</dbReference>
<keyword evidence="1" id="KW-0175">Coiled coil</keyword>
<evidence type="ECO:0000259" key="2">
    <source>
        <dbReference type="Pfam" id="PF06259"/>
    </source>
</evidence>
<dbReference type="GO" id="GO:0016787">
    <property type="term" value="F:hydrolase activity"/>
    <property type="evidence" value="ECO:0007669"/>
    <property type="project" value="UniProtKB-KW"/>
</dbReference>
<keyword evidence="4" id="KW-1185">Reference proteome</keyword>
<dbReference type="Proteomes" id="UP001602058">
    <property type="component" value="Unassembled WGS sequence"/>
</dbReference>
<keyword evidence="3" id="KW-0378">Hydrolase</keyword>
<reference evidence="3 4" key="1">
    <citation type="submission" date="2024-10" db="EMBL/GenBank/DDBJ databases">
        <title>The Natural Products Discovery Center: Release of the First 8490 Sequenced Strains for Exploring Actinobacteria Biosynthetic Diversity.</title>
        <authorList>
            <person name="Kalkreuter E."/>
            <person name="Kautsar S.A."/>
            <person name="Yang D."/>
            <person name="Bader C.D."/>
            <person name="Teijaro C.N."/>
            <person name="Fluegel L."/>
            <person name="Davis C.M."/>
            <person name="Simpson J.R."/>
            <person name="Lauterbach L."/>
            <person name="Steele A.D."/>
            <person name="Gui C."/>
            <person name="Meng S."/>
            <person name="Li G."/>
            <person name="Viehrig K."/>
            <person name="Ye F."/>
            <person name="Su P."/>
            <person name="Kiefer A.F."/>
            <person name="Nichols A."/>
            <person name="Cepeda A.J."/>
            <person name="Yan W."/>
            <person name="Fan B."/>
            <person name="Jiang Y."/>
            <person name="Adhikari A."/>
            <person name="Zheng C.-J."/>
            <person name="Schuster L."/>
            <person name="Cowan T.M."/>
            <person name="Smanski M.J."/>
            <person name="Chevrette M.G."/>
            <person name="De Carvalho L.P.S."/>
            <person name="Shen B."/>
        </authorList>
    </citation>
    <scope>NUCLEOTIDE SEQUENCE [LARGE SCALE GENOMIC DNA]</scope>
    <source>
        <strain evidence="3 4">NPDC001390</strain>
    </source>
</reference>
<dbReference type="Gene3D" id="1.20.1260.20">
    <property type="entry name" value="PPE superfamily"/>
    <property type="match status" value="1"/>
</dbReference>
<dbReference type="InterPro" id="IPR038332">
    <property type="entry name" value="PPE_sf"/>
</dbReference>
<dbReference type="EMBL" id="JBIAWJ010000003">
    <property type="protein sequence ID" value="MFF4521576.1"/>
    <property type="molecule type" value="Genomic_DNA"/>
</dbReference>
<evidence type="ECO:0000256" key="1">
    <source>
        <dbReference type="SAM" id="Coils"/>
    </source>
</evidence>
<sequence length="537" mass="58484">MSNAFKRLLKLDVSDLETAESRWKKLSEQLERSRDAHRHRVTGPLHDDWRGKAAETALDAMEEHESQLGLAAQQTMLIRTTLGTASQELTAARADLGRAVRAAEDDGFEVTDDGVITPPPGGPSHYGGSLDDHRDALNRALKRAQDANDQAVADLGRLEAKVLTSAIGWQDAAGDANEISRHAGVRVSDIPLNDLEAENARWWALLPEEKKELYLAAYPEIIGGMRGLPSDVRDEANRTALDKQLEEMDQNPRQSLDTEGYAYLRRRKNLMALRDALDEADGGPERKRPYLLMLDSEGDGKAAVALGNPDEADHTAVLVPGTDTDLGSAPGQISRVDRLHDAATREARPDESVSTIWWLGYDAPEWEGGDKLPSGGVSTEDRANAGAPDLQRFVTGLRESHQGTPTHMTVIGHSYGSTTVGVAASRDGGLGADDIIGVGSPGMHVNEAKDLNIDPDHVWIGNSKNDEIVDGFSDFNLGDNPAEEPFGGNNFYVDPDGGHSDYWNEDSKALENQGRIIAGERPRTVPKNDNDWPLLPW</sequence>
<organism evidence="3 4">
    <name type="scientific">Streptomyces bluensis</name>
    <dbReference type="NCBI Taxonomy" id="33897"/>
    <lineage>
        <taxon>Bacteria</taxon>
        <taxon>Bacillati</taxon>
        <taxon>Actinomycetota</taxon>
        <taxon>Actinomycetes</taxon>
        <taxon>Kitasatosporales</taxon>
        <taxon>Streptomycetaceae</taxon>
        <taxon>Streptomyces</taxon>
    </lineage>
</organism>
<feature type="coiled-coil region" evidence="1">
    <location>
        <begin position="130"/>
        <end position="161"/>
    </location>
</feature>
<evidence type="ECO:0000313" key="3">
    <source>
        <dbReference type="EMBL" id="MFF4521576.1"/>
    </source>
</evidence>
<evidence type="ECO:0000313" key="4">
    <source>
        <dbReference type="Proteomes" id="UP001602058"/>
    </source>
</evidence>
<accession>A0ABW6UDV4</accession>
<feature type="domain" description="DUF1023" evidence="2">
    <location>
        <begin position="295"/>
        <end position="469"/>
    </location>
</feature>
<dbReference type="InterPro" id="IPR010427">
    <property type="entry name" value="DUF1023"/>
</dbReference>
<dbReference type="RefSeq" id="WP_351081104.1">
    <property type="nucleotide sequence ID" value="NZ_JBEOZG010000012.1"/>
</dbReference>
<dbReference type="InterPro" id="IPR029058">
    <property type="entry name" value="AB_hydrolase_fold"/>
</dbReference>
<dbReference type="SUPFAM" id="SSF53474">
    <property type="entry name" value="alpha/beta-Hydrolases"/>
    <property type="match status" value="1"/>
</dbReference>
<proteinExistence type="predicted"/>